<evidence type="ECO:0000313" key="2">
    <source>
        <dbReference type="Proteomes" id="UP000198211"/>
    </source>
</evidence>
<reference evidence="2" key="1">
    <citation type="submission" date="2017-03" db="EMBL/GenBank/DDBJ databases">
        <title>Phytopthora megakarya and P. palmivora, two closely related causual agents of cacao black pod achieved similar genome size and gene model numbers by different mechanisms.</title>
        <authorList>
            <person name="Ali S."/>
            <person name="Shao J."/>
            <person name="Larry D.J."/>
            <person name="Kronmiller B."/>
            <person name="Shen D."/>
            <person name="Strem M.D."/>
            <person name="Melnick R.L."/>
            <person name="Guiltinan M.J."/>
            <person name="Tyler B.M."/>
            <person name="Meinhardt L.W."/>
            <person name="Bailey B.A."/>
        </authorList>
    </citation>
    <scope>NUCLEOTIDE SEQUENCE [LARGE SCALE GENOMIC DNA]</scope>
    <source>
        <strain evidence="2">zdho120</strain>
    </source>
</reference>
<proteinExistence type="predicted"/>
<dbReference type="Proteomes" id="UP000198211">
    <property type="component" value="Unassembled WGS sequence"/>
</dbReference>
<comment type="caution">
    <text evidence="1">The sequence shown here is derived from an EMBL/GenBank/DDBJ whole genome shotgun (WGS) entry which is preliminary data.</text>
</comment>
<sequence>MIVLPMFAGTNWSMIQTIPNSSCVTTTDSYEPFYDGANIYSCVFECRLHGAARVFLSLPVLLWVVRYLTKLKNACGQAKTVRLKAITECSGDSWNFYVKYRLRLGACAVAGHSSGPDDNFDEKTKWSKLHNNS</sequence>
<dbReference type="EMBL" id="NBNE01008719">
    <property type="protein sequence ID" value="OWY99183.1"/>
    <property type="molecule type" value="Genomic_DNA"/>
</dbReference>
<accession>A0A225V269</accession>
<organism evidence="1 2">
    <name type="scientific">Phytophthora megakarya</name>
    <dbReference type="NCBI Taxonomy" id="4795"/>
    <lineage>
        <taxon>Eukaryota</taxon>
        <taxon>Sar</taxon>
        <taxon>Stramenopiles</taxon>
        <taxon>Oomycota</taxon>
        <taxon>Peronosporomycetes</taxon>
        <taxon>Peronosporales</taxon>
        <taxon>Peronosporaceae</taxon>
        <taxon>Phytophthora</taxon>
    </lineage>
</organism>
<gene>
    <name evidence="1" type="ORF">PHMEG_00029864</name>
</gene>
<protein>
    <submittedName>
        <fullName evidence="1">Crinkler (CRN)</fullName>
    </submittedName>
</protein>
<name>A0A225V269_9STRA</name>
<dbReference type="AlphaFoldDB" id="A0A225V269"/>
<keyword evidence="2" id="KW-1185">Reference proteome</keyword>
<evidence type="ECO:0000313" key="1">
    <source>
        <dbReference type="EMBL" id="OWY99183.1"/>
    </source>
</evidence>